<dbReference type="SUPFAM" id="SSF52402">
    <property type="entry name" value="Adenine nucleotide alpha hydrolases-like"/>
    <property type="match status" value="1"/>
</dbReference>
<dbReference type="PIRSF" id="PIRSF006630">
    <property type="entry name" value="NADS_GAT"/>
    <property type="match status" value="1"/>
</dbReference>
<comment type="caution">
    <text evidence="7">Lacks conserved residue(s) required for the propagation of feature annotation.</text>
</comment>
<proteinExistence type="inferred from homology"/>
<feature type="active site" description="Proton acceptor; for glutaminase activity" evidence="7">
    <location>
        <position position="46"/>
    </location>
</feature>
<dbReference type="HAMAP" id="MF_02090">
    <property type="entry name" value="NadE_glutamine_dep"/>
    <property type="match status" value="1"/>
</dbReference>
<dbReference type="GO" id="GO:0009435">
    <property type="term" value="P:NAD+ biosynthetic process"/>
    <property type="evidence" value="ECO:0007669"/>
    <property type="project" value="UniProtKB-UniRule"/>
</dbReference>
<dbReference type="CDD" id="cd07570">
    <property type="entry name" value="GAT_Gln-NAD-synth"/>
    <property type="match status" value="1"/>
</dbReference>
<feature type="binding site" evidence="7">
    <location>
        <position position="459"/>
    </location>
    <ligand>
        <name>ATP</name>
        <dbReference type="ChEBI" id="CHEBI:30616"/>
    </ligand>
</feature>
<keyword evidence="11" id="KW-1185">Reference proteome</keyword>
<dbReference type="InterPro" id="IPR036526">
    <property type="entry name" value="C-N_Hydrolase_sf"/>
</dbReference>
<evidence type="ECO:0000256" key="3">
    <source>
        <dbReference type="ARBA" id="ARBA00022598"/>
    </source>
</evidence>
<feature type="binding site" evidence="7">
    <location>
        <position position="587"/>
    </location>
    <ligand>
        <name>deamido-NAD(+)</name>
        <dbReference type="ChEBI" id="CHEBI:58437"/>
        <note>ligand shared between two neighboring subunits</note>
    </ligand>
</feature>
<evidence type="ECO:0000313" key="11">
    <source>
        <dbReference type="Proteomes" id="UP000199514"/>
    </source>
</evidence>
<dbReference type="GO" id="GO:0004359">
    <property type="term" value="F:glutaminase activity"/>
    <property type="evidence" value="ECO:0007669"/>
    <property type="project" value="InterPro"/>
</dbReference>
<dbReference type="UniPathway" id="UPA00253">
    <property type="reaction ID" value="UER00334"/>
</dbReference>
<dbReference type="InterPro" id="IPR022310">
    <property type="entry name" value="NAD/GMP_synthase"/>
</dbReference>
<gene>
    <name evidence="7" type="primary">nadE</name>
    <name evidence="10" type="ORF">SAMN05421780_10487</name>
</gene>
<feature type="binding site" evidence="7">
    <location>
        <position position="464"/>
    </location>
    <ligand>
        <name>deamido-NAD(+)</name>
        <dbReference type="ChEBI" id="CHEBI:58437"/>
        <note>ligand shared between two neighboring subunits</note>
    </ligand>
</feature>
<dbReference type="GO" id="GO:0005737">
    <property type="term" value="C:cytoplasm"/>
    <property type="evidence" value="ECO:0007669"/>
    <property type="project" value="InterPro"/>
</dbReference>
<keyword evidence="5 7" id="KW-0067">ATP-binding</keyword>
<dbReference type="InterPro" id="IPR014445">
    <property type="entry name" value="Gln-dep_NAD_synthase"/>
</dbReference>
<dbReference type="Pfam" id="PF00795">
    <property type="entry name" value="CN_hydrolase"/>
    <property type="match status" value="1"/>
</dbReference>
<dbReference type="InterPro" id="IPR003010">
    <property type="entry name" value="C-N_Hydrolase"/>
</dbReference>
<feature type="binding site" evidence="7">
    <location>
        <position position="435"/>
    </location>
    <ligand>
        <name>deamido-NAD(+)</name>
        <dbReference type="ChEBI" id="CHEBI:58437"/>
        <note>ligand shared between two neighboring subunits</note>
    </ligand>
</feature>
<dbReference type="OrthoDB" id="9803818at2"/>
<dbReference type="Pfam" id="PF02540">
    <property type="entry name" value="NAD_synthase"/>
    <property type="match status" value="1"/>
</dbReference>
<feature type="domain" description="CN hydrolase" evidence="9">
    <location>
        <begin position="6"/>
        <end position="267"/>
    </location>
</feature>
<dbReference type="PANTHER" id="PTHR23090:SF9">
    <property type="entry name" value="GLUTAMINE-DEPENDENT NAD(+) SYNTHETASE"/>
    <property type="match status" value="1"/>
</dbReference>
<keyword evidence="3 7" id="KW-0436">Ligase</keyword>
<feature type="active site" description="For glutaminase activity" evidence="7">
    <location>
        <position position="113"/>
    </location>
</feature>
<evidence type="ECO:0000256" key="4">
    <source>
        <dbReference type="ARBA" id="ARBA00022741"/>
    </source>
</evidence>
<sequence length="627" mass="70688">MPNSLTYIAGAALNQTPFDWTGNFNNIAEAIEQARREKIAVLCLPELCISGYGCEDTFLSEWLPAKALEQLADIVPLCQGITVSVGLPIRLEGLTYNCAALIHNGQLLGISAKQFLANEGVHYEPRWFTAWPTHKRIEWEWQGQKYPFGDVVYDVNGLKISFEICEDAWRGNLRPGLEHCEKHGVKLVLNPSASHCAFGKTKIREKIVVGGSQQMNCTYLYVNLLGNEAGRMIYDGEIMIAQNGHLVQRNNRFSYKNVNLVSAPVHLTDASLTPVLPLNDDDQDKFTEFAEAVPLALFDYMRKSHSKGFVLSLSGGADSSACAVLVAEMVHRALAEIELEGFLQKITWLNTEPLAGLHGEILEKAIVKQLLTCAYQGTRNSSEDTFASAKSLADSVGALFYEWKIDEEVISYTQKIENAIGRALTWEHDDIALQNIQARSRSPIIWLLTNVRNALLITTSNRSEGDVGYATMDGDTSGSIAPIAGVDKDFIRHWLVWAEQYLGYYGLNYVNNLAPSAELRPLERVQTDEKDLMPYHILREIEVVAIRDRRSPVEVYTALRTQNLEDDVLLKAHIIKFFRLWTRNQWKRERIAPSFHLDDFNVDSRSWCRFPILSGGFEQELKALERM</sequence>
<dbReference type="InterPro" id="IPR003694">
    <property type="entry name" value="NAD_synthase"/>
</dbReference>
<name>A0A1I1HT04_9BACT</name>
<feature type="binding site" evidence="7">
    <location>
        <position position="200"/>
    </location>
    <ligand>
        <name>L-glutamine</name>
        <dbReference type="ChEBI" id="CHEBI:58359"/>
    </ligand>
</feature>
<dbReference type="EMBL" id="FOLE01000004">
    <property type="protein sequence ID" value="SFC27269.1"/>
    <property type="molecule type" value="Genomic_DNA"/>
</dbReference>
<evidence type="ECO:0000256" key="6">
    <source>
        <dbReference type="ARBA" id="ARBA00023027"/>
    </source>
</evidence>
<dbReference type="EC" id="6.3.5.1" evidence="7 8"/>
<dbReference type="CDD" id="cd00553">
    <property type="entry name" value="NAD_synthase"/>
    <property type="match status" value="1"/>
</dbReference>
<dbReference type="AlphaFoldDB" id="A0A1I1HT04"/>
<dbReference type="GO" id="GO:0005524">
    <property type="term" value="F:ATP binding"/>
    <property type="evidence" value="ECO:0007669"/>
    <property type="project" value="UniProtKB-UniRule"/>
</dbReference>
<evidence type="ECO:0000256" key="7">
    <source>
        <dbReference type="HAMAP-Rule" id="MF_02090"/>
    </source>
</evidence>
<evidence type="ECO:0000256" key="2">
    <source>
        <dbReference type="ARBA" id="ARBA00007145"/>
    </source>
</evidence>
<dbReference type="InterPro" id="IPR014729">
    <property type="entry name" value="Rossmann-like_a/b/a_fold"/>
</dbReference>
<dbReference type="Proteomes" id="UP000199514">
    <property type="component" value="Unassembled WGS sequence"/>
</dbReference>
<comment type="function">
    <text evidence="7">Catalyzes the ATP-dependent amidation of deamido-NAD to form NAD. Uses L-glutamine as a nitrogen source.</text>
</comment>
<evidence type="ECO:0000256" key="5">
    <source>
        <dbReference type="ARBA" id="ARBA00022840"/>
    </source>
</evidence>
<protein>
    <recommendedName>
        <fullName evidence="7 8">Glutamine-dependent NAD(+) synthetase</fullName>
        <ecNumber evidence="7 8">6.3.5.1</ecNumber>
    </recommendedName>
    <alternativeName>
        <fullName evidence="7 8">NAD(+) synthase [glutamine-hydrolyzing]</fullName>
    </alternativeName>
</protein>
<evidence type="ECO:0000259" key="9">
    <source>
        <dbReference type="PROSITE" id="PS50263"/>
    </source>
</evidence>
<dbReference type="Gene3D" id="3.40.50.620">
    <property type="entry name" value="HUPs"/>
    <property type="match status" value="1"/>
</dbReference>
<dbReference type="Gene3D" id="3.60.110.10">
    <property type="entry name" value="Carbon-nitrogen hydrolase"/>
    <property type="match status" value="1"/>
</dbReference>
<dbReference type="GO" id="GO:0008795">
    <property type="term" value="F:NAD+ synthase activity"/>
    <property type="evidence" value="ECO:0007669"/>
    <property type="project" value="UniProtKB-UniRule"/>
</dbReference>
<dbReference type="SUPFAM" id="SSF56317">
    <property type="entry name" value="Carbon-nitrogen hydrolase"/>
    <property type="match status" value="1"/>
</dbReference>
<reference evidence="10 11" key="1">
    <citation type="submission" date="2016-10" db="EMBL/GenBank/DDBJ databases">
        <authorList>
            <person name="de Groot N.N."/>
        </authorList>
    </citation>
    <scope>NUCLEOTIDE SEQUENCE [LARGE SCALE GENOMIC DNA]</scope>
    <source>
        <strain evidence="10 11">DSM 6793</strain>
    </source>
</reference>
<dbReference type="PROSITE" id="PS50263">
    <property type="entry name" value="CN_HYDROLASE"/>
    <property type="match status" value="1"/>
</dbReference>
<dbReference type="GO" id="GO:0003952">
    <property type="term" value="F:NAD+ synthase (glutamine-hydrolyzing) activity"/>
    <property type="evidence" value="ECO:0007669"/>
    <property type="project" value="UniProtKB-UniRule"/>
</dbReference>
<dbReference type="STRING" id="927664.SAMN05421780_10487"/>
<dbReference type="RefSeq" id="WP_091510581.1">
    <property type="nucleotide sequence ID" value="NZ_FOLE01000004.1"/>
</dbReference>
<evidence type="ECO:0000256" key="1">
    <source>
        <dbReference type="ARBA" id="ARBA00005188"/>
    </source>
</evidence>
<dbReference type="PANTHER" id="PTHR23090">
    <property type="entry name" value="NH 3 /GLUTAMINE-DEPENDENT NAD + SYNTHETASE"/>
    <property type="match status" value="1"/>
</dbReference>
<keyword evidence="4 7" id="KW-0547">Nucleotide-binding</keyword>
<comment type="catalytic activity">
    <reaction evidence="7 8">
        <text>deamido-NAD(+) + L-glutamine + ATP + H2O = L-glutamate + AMP + diphosphate + NAD(+) + H(+)</text>
        <dbReference type="Rhea" id="RHEA:24384"/>
        <dbReference type="ChEBI" id="CHEBI:15377"/>
        <dbReference type="ChEBI" id="CHEBI:15378"/>
        <dbReference type="ChEBI" id="CHEBI:29985"/>
        <dbReference type="ChEBI" id="CHEBI:30616"/>
        <dbReference type="ChEBI" id="CHEBI:33019"/>
        <dbReference type="ChEBI" id="CHEBI:57540"/>
        <dbReference type="ChEBI" id="CHEBI:58359"/>
        <dbReference type="ChEBI" id="CHEBI:58437"/>
        <dbReference type="ChEBI" id="CHEBI:456215"/>
        <dbReference type="EC" id="6.3.5.1"/>
    </reaction>
</comment>
<accession>A0A1I1HT04</accession>
<comment type="pathway">
    <text evidence="1 7 8">Cofactor biosynthesis; NAD(+) biosynthesis; NAD(+) from deamido-NAD(+) (L-Gln route): step 1/1.</text>
</comment>
<feature type="binding site" evidence="7">
    <location>
        <position position="194"/>
    </location>
    <ligand>
        <name>L-glutamine</name>
        <dbReference type="ChEBI" id="CHEBI:58359"/>
    </ligand>
</feature>
<feature type="active site" description="Nucleophile; for glutaminase activity" evidence="7">
    <location>
        <position position="165"/>
    </location>
</feature>
<organism evidence="10 11">
    <name type="scientific">Flexibacter flexilis DSM 6793</name>
    <dbReference type="NCBI Taxonomy" id="927664"/>
    <lineage>
        <taxon>Bacteria</taxon>
        <taxon>Pseudomonadati</taxon>
        <taxon>Bacteroidota</taxon>
        <taxon>Cytophagia</taxon>
        <taxon>Cytophagales</taxon>
        <taxon>Flexibacteraceae</taxon>
        <taxon>Flexibacter</taxon>
    </lineage>
</organism>
<comment type="similarity">
    <text evidence="2 7 8">In the C-terminal section; belongs to the NAD synthetase family.</text>
</comment>
<keyword evidence="6 7" id="KW-0520">NAD</keyword>
<evidence type="ECO:0000256" key="8">
    <source>
        <dbReference type="PIRNR" id="PIRNR006630"/>
    </source>
</evidence>
<evidence type="ECO:0000313" key="10">
    <source>
        <dbReference type="EMBL" id="SFC27269.1"/>
    </source>
</evidence>